<dbReference type="OrthoDB" id="7181050at2"/>
<gene>
    <name evidence="1" type="ORF">CGZ91_00845</name>
</gene>
<sequence>MPDLAGLQVVSGVARLGDHQLSVLDEAGRPATWLEDRVDIDEVESDFSLPGGGQLTLRHHLPDGDGPWLLRASLSAGAQPATVRLAAQGPGAWAWGGGAHGFLSWLGAEPVGLRMQRGTLPLAQGPGAAIELRVEAGQRGLWSLSGQRFATVTALRSHLLPPWWPAIDLATGEDPELELPDAAIEVQEVSLDGEEQQTWLVHQADGTTIVEFSQQPTWRPANLPASGRLPDAAARVLAQEWLRSGADDAEALEADLDRATEVGEGPLAVVAAVGDALRWGRDESLVVAALTACPAVPGAGLAAVQAATITPGAALATLRRVAPALPDEVATVLQRADAAVAERWAAMVGHGLPGRGPASAPERAIATVALALLPEPVQLDLGPAWGMTPGELASLHRRRLLAREPEPEVRAWLTLFP</sequence>
<protein>
    <submittedName>
        <fullName evidence="1">Uncharacterized protein</fullName>
    </submittedName>
</protein>
<name>A0A255EKN7_9ACTN</name>
<dbReference type="AlphaFoldDB" id="A0A255EKN7"/>
<evidence type="ECO:0000313" key="2">
    <source>
        <dbReference type="Proteomes" id="UP000216300"/>
    </source>
</evidence>
<proteinExistence type="predicted"/>
<dbReference type="RefSeq" id="WP_094452115.1">
    <property type="nucleotide sequence ID" value="NZ_NMVJ01000001.1"/>
</dbReference>
<dbReference type="EMBL" id="NMVJ01000001">
    <property type="protein sequence ID" value="OYN92097.1"/>
    <property type="molecule type" value="Genomic_DNA"/>
</dbReference>
<comment type="caution">
    <text evidence="1">The sequence shown here is derived from an EMBL/GenBank/DDBJ whole genome shotgun (WGS) entry which is preliminary data.</text>
</comment>
<keyword evidence="2" id="KW-1185">Reference proteome</keyword>
<reference evidence="1 2" key="1">
    <citation type="submission" date="2017-07" db="EMBL/GenBank/DDBJ databases">
        <title>Draft whole genome sequences of clinical Proprionibacteriaceae strains.</title>
        <authorList>
            <person name="Bernier A.-M."/>
            <person name="Bernard K."/>
            <person name="Domingo M.-C."/>
        </authorList>
    </citation>
    <scope>NUCLEOTIDE SEQUENCE [LARGE SCALE GENOMIC DNA]</scope>
    <source>
        <strain evidence="1 2">NML 150081</strain>
    </source>
</reference>
<evidence type="ECO:0000313" key="1">
    <source>
        <dbReference type="EMBL" id="OYN92097.1"/>
    </source>
</evidence>
<dbReference type="Proteomes" id="UP000216300">
    <property type="component" value="Unassembled WGS sequence"/>
</dbReference>
<accession>A0A255EKN7</accession>
<organism evidence="1 2">
    <name type="scientific">Parenemella sanctibonifatiensis</name>
    <dbReference type="NCBI Taxonomy" id="2016505"/>
    <lineage>
        <taxon>Bacteria</taxon>
        <taxon>Bacillati</taxon>
        <taxon>Actinomycetota</taxon>
        <taxon>Actinomycetes</taxon>
        <taxon>Propionibacteriales</taxon>
        <taxon>Propionibacteriaceae</taxon>
        <taxon>Parenemella</taxon>
    </lineage>
</organism>